<dbReference type="InterPro" id="IPR045175">
    <property type="entry name" value="M28_fam"/>
</dbReference>
<protein>
    <submittedName>
        <fullName evidence="2">M28 family metallopeptidase</fullName>
    </submittedName>
</protein>
<dbReference type="PROSITE" id="PS00018">
    <property type="entry name" value="EF_HAND_1"/>
    <property type="match status" value="1"/>
</dbReference>
<dbReference type="InterPro" id="IPR007484">
    <property type="entry name" value="Peptidase_M28"/>
</dbReference>
<dbReference type="EMBL" id="BAABAV010000001">
    <property type="protein sequence ID" value="GAA4269516.1"/>
    <property type="molecule type" value="Genomic_DNA"/>
</dbReference>
<evidence type="ECO:0000313" key="2">
    <source>
        <dbReference type="EMBL" id="GAA4269516.1"/>
    </source>
</evidence>
<dbReference type="InterPro" id="IPR018247">
    <property type="entry name" value="EF_Hand_1_Ca_BS"/>
</dbReference>
<dbReference type="CDD" id="cd05660">
    <property type="entry name" value="M28_like_PA"/>
    <property type="match status" value="1"/>
</dbReference>
<sequence length="291" mass="33279">MLFIYASDEFEGRKTGEPGQKKAVNFIKNQYLKIGVPSPLGDNDYFQEIPASYFERSNIQDSENVLAFIKGVEKPDEVIVISSHLDHIGISSNGAINNGADDDGSGTVAMIEIAEAFKEAKKKGNGPKRSILFLHVTGEEIGLFGSRYYADVDPVFPLKNTVANLNIDMIGRIDPKHENKGGYLYLIGSDKLSKELHDISEAVNKKYFNMEFDYTYNDDNDPNRFYYRSDHYNFAKNNIPVIFYFNGTHDDYHRPSDTPDKINYEFLETRTRLIFHTAWELANREERVKLD</sequence>
<dbReference type="SUPFAM" id="SSF53187">
    <property type="entry name" value="Zn-dependent exopeptidases"/>
    <property type="match status" value="1"/>
</dbReference>
<name>A0ABP8EBN4_9FLAO</name>
<dbReference type="PANTHER" id="PTHR12147">
    <property type="entry name" value="METALLOPEPTIDASE M28 FAMILY MEMBER"/>
    <property type="match status" value="1"/>
</dbReference>
<dbReference type="Proteomes" id="UP001500027">
    <property type="component" value="Unassembled WGS sequence"/>
</dbReference>
<dbReference type="Pfam" id="PF04389">
    <property type="entry name" value="Peptidase_M28"/>
    <property type="match status" value="1"/>
</dbReference>
<gene>
    <name evidence="2" type="ORF">GCM10022257_16170</name>
</gene>
<evidence type="ECO:0000313" key="3">
    <source>
        <dbReference type="Proteomes" id="UP001500027"/>
    </source>
</evidence>
<comment type="caution">
    <text evidence="2">The sequence shown here is derived from an EMBL/GenBank/DDBJ whole genome shotgun (WGS) entry which is preliminary data.</text>
</comment>
<reference evidence="3" key="1">
    <citation type="journal article" date="2019" name="Int. J. Syst. Evol. Microbiol.">
        <title>The Global Catalogue of Microorganisms (GCM) 10K type strain sequencing project: providing services to taxonomists for standard genome sequencing and annotation.</title>
        <authorList>
            <consortium name="The Broad Institute Genomics Platform"/>
            <consortium name="The Broad Institute Genome Sequencing Center for Infectious Disease"/>
            <person name="Wu L."/>
            <person name="Ma J."/>
        </authorList>
    </citation>
    <scope>NUCLEOTIDE SEQUENCE [LARGE SCALE GENOMIC DNA]</scope>
    <source>
        <strain evidence="3">JCM 17452</strain>
    </source>
</reference>
<dbReference type="PANTHER" id="PTHR12147:SF26">
    <property type="entry name" value="PEPTIDASE M28 DOMAIN-CONTAINING PROTEIN"/>
    <property type="match status" value="1"/>
</dbReference>
<organism evidence="2 3">
    <name type="scientific">Hyunsoonleella aestuarii</name>
    <dbReference type="NCBI Taxonomy" id="912802"/>
    <lineage>
        <taxon>Bacteria</taxon>
        <taxon>Pseudomonadati</taxon>
        <taxon>Bacteroidota</taxon>
        <taxon>Flavobacteriia</taxon>
        <taxon>Flavobacteriales</taxon>
        <taxon>Flavobacteriaceae</taxon>
    </lineage>
</organism>
<accession>A0ABP8EBN4</accession>
<proteinExistence type="predicted"/>
<dbReference type="Gene3D" id="3.40.630.10">
    <property type="entry name" value="Zn peptidases"/>
    <property type="match status" value="1"/>
</dbReference>
<evidence type="ECO:0000259" key="1">
    <source>
        <dbReference type="Pfam" id="PF04389"/>
    </source>
</evidence>
<keyword evidence="3" id="KW-1185">Reference proteome</keyword>
<feature type="domain" description="Peptidase M28" evidence="1">
    <location>
        <begin position="64"/>
        <end position="276"/>
    </location>
</feature>